<feature type="transmembrane region" description="Helical" evidence="16">
    <location>
        <begin position="21"/>
        <end position="46"/>
    </location>
</feature>
<dbReference type="SUPFAM" id="SSF54184">
    <property type="entry name" value="Penicillin-binding protein 2x (pbp-2x), c-terminal domain"/>
    <property type="match status" value="2"/>
</dbReference>
<dbReference type="GO" id="GO:0071555">
    <property type="term" value="P:cell wall organization"/>
    <property type="evidence" value="ECO:0007669"/>
    <property type="project" value="UniProtKB-KW"/>
</dbReference>
<keyword evidence="10 16" id="KW-0472">Membrane</keyword>
<evidence type="ECO:0000256" key="9">
    <source>
        <dbReference type="ARBA" id="ARBA00022989"/>
    </source>
</evidence>
<dbReference type="PANTHER" id="PTHR30627">
    <property type="entry name" value="PEPTIDOGLYCAN D,D-TRANSPEPTIDASE"/>
    <property type="match status" value="1"/>
</dbReference>
<evidence type="ECO:0000256" key="2">
    <source>
        <dbReference type="ARBA" id="ARBA00007171"/>
    </source>
</evidence>
<organism evidence="18">
    <name type="scientific">Loigolactobacillus rennini</name>
    <dbReference type="NCBI Taxonomy" id="238013"/>
    <lineage>
        <taxon>Bacteria</taxon>
        <taxon>Bacillati</taxon>
        <taxon>Bacillota</taxon>
        <taxon>Bacilli</taxon>
        <taxon>Lactobacillales</taxon>
        <taxon>Lactobacillaceae</taxon>
        <taxon>Loigolactobacillus</taxon>
    </lineage>
</organism>
<dbReference type="EMBL" id="LT634362">
    <property type="protein sequence ID" value="SFZ87876.1"/>
    <property type="molecule type" value="Genomic_DNA"/>
</dbReference>
<evidence type="ECO:0000256" key="4">
    <source>
        <dbReference type="ARBA" id="ARBA00022618"/>
    </source>
</evidence>
<keyword evidence="3" id="KW-1003">Cell membrane</keyword>
<dbReference type="CDD" id="cd06575">
    <property type="entry name" value="PASTA_Pbp2x-like_2"/>
    <property type="match status" value="1"/>
</dbReference>
<dbReference type="GO" id="GO:0005886">
    <property type="term" value="C:plasma membrane"/>
    <property type="evidence" value="ECO:0007669"/>
    <property type="project" value="UniProtKB-SubCell"/>
</dbReference>
<accession>A0A1K2I6B2</accession>
<dbReference type="Pfam" id="PF03717">
    <property type="entry name" value="PBP_dimer"/>
    <property type="match status" value="1"/>
</dbReference>
<feature type="domain" description="PASTA" evidence="17">
    <location>
        <begin position="668"/>
        <end position="724"/>
    </location>
</feature>
<evidence type="ECO:0000256" key="1">
    <source>
        <dbReference type="ARBA" id="ARBA00004162"/>
    </source>
</evidence>
<evidence type="ECO:0000256" key="12">
    <source>
        <dbReference type="ARBA" id="ARBA00023306"/>
    </source>
</evidence>
<dbReference type="GO" id="GO:0046677">
    <property type="term" value="P:response to antibiotic"/>
    <property type="evidence" value="ECO:0007669"/>
    <property type="project" value="UniProtKB-KW"/>
</dbReference>
<dbReference type="Gene3D" id="2.20.70.70">
    <property type="match status" value="1"/>
</dbReference>
<dbReference type="Pfam" id="PF03793">
    <property type="entry name" value="PASTA"/>
    <property type="match status" value="2"/>
</dbReference>
<dbReference type="InterPro" id="IPR005311">
    <property type="entry name" value="PBP_dimer"/>
</dbReference>
<evidence type="ECO:0000256" key="15">
    <source>
        <dbReference type="SAM" id="MobiDB-lite"/>
    </source>
</evidence>
<proteinExistence type="inferred from homology"/>
<dbReference type="Gene3D" id="3.90.1310.10">
    <property type="entry name" value="Penicillin-binding protein 2a (Domain 2)"/>
    <property type="match status" value="1"/>
</dbReference>
<evidence type="ECO:0000256" key="10">
    <source>
        <dbReference type="ARBA" id="ARBA00023136"/>
    </source>
</evidence>
<keyword evidence="12" id="KW-0131">Cell cycle</keyword>
<dbReference type="SUPFAM" id="SSF56519">
    <property type="entry name" value="Penicillin binding protein dimerisation domain"/>
    <property type="match status" value="1"/>
</dbReference>
<keyword evidence="7" id="KW-0133">Cell shape</keyword>
<dbReference type="InterPro" id="IPR005543">
    <property type="entry name" value="PASTA_dom"/>
</dbReference>
<evidence type="ECO:0000256" key="8">
    <source>
        <dbReference type="ARBA" id="ARBA00022984"/>
    </source>
</evidence>
<evidence type="ECO:0000313" key="18">
    <source>
        <dbReference type="EMBL" id="SFZ87876.1"/>
    </source>
</evidence>
<dbReference type="InterPro" id="IPR050515">
    <property type="entry name" value="Beta-lactam/transpept"/>
</dbReference>
<comment type="function">
    <text evidence="14">A transpeptidase that forms peptide cross-links between adjacent glycan strands in cell wall peptidoglycan (PG). Part of the divisome machinery that synthesizes the septal cross wall. Beta-lactams inactivate the PBPs by acylating an essential serine residue in the active site of these proteins.</text>
</comment>
<feature type="domain" description="PASTA" evidence="17">
    <location>
        <begin position="607"/>
        <end position="667"/>
    </location>
</feature>
<evidence type="ECO:0000259" key="17">
    <source>
        <dbReference type="PROSITE" id="PS51178"/>
    </source>
</evidence>
<dbReference type="CDD" id="cd06576">
    <property type="entry name" value="PASTA_Pbp2x-like_1"/>
    <property type="match status" value="1"/>
</dbReference>
<name>A0A1K2I6B2_9LACO</name>
<evidence type="ECO:0000256" key="16">
    <source>
        <dbReference type="SAM" id="Phobius"/>
    </source>
</evidence>
<keyword evidence="18" id="KW-0808">Transferase</keyword>
<keyword evidence="13" id="KW-0961">Cell wall biogenesis/degradation</keyword>
<evidence type="ECO:0000256" key="7">
    <source>
        <dbReference type="ARBA" id="ARBA00022960"/>
    </source>
</evidence>
<keyword evidence="9 16" id="KW-1133">Transmembrane helix</keyword>
<keyword evidence="4 18" id="KW-0132">Cell division</keyword>
<dbReference type="InterPro" id="IPR001460">
    <property type="entry name" value="PCN-bd_Tpept"/>
</dbReference>
<dbReference type="GO" id="GO:0008360">
    <property type="term" value="P:regulation of cell shape"/>
    <property type="evidence" value="ECO:0007669"/>
    <property type="project" value="UniProtKB-KW"/>
</dbReference>
<keyword evidence="6" id="KW-0677">Repeat</keyword>
<dbReference type="PANTHER" id="PTHR30627:SF26">
    <property type="entry name" value="PENICILLIN-BINDING PROTEIN 2B"/>
    <property type="match status" value="1"/>
</dbReference>
<dbReference type="InterPro" id="IPR012338">
    <property type="entry name" value="Beta-lactam/transpept-like"/>
</dbReference>
<keyword evidence="5 16" id="KW-0812">Transmembrane</keyword>
<gene>
    <name evidence="18" type="ORF">LREN565_0989</name>
</gene>
<keyword evidence="18" id="KW-0328">Glycosyltransferase</keyword>
<dbReference type="GO" id="GO:0008658">
    <property type="term" value="F:penicillin binding"/>
    <property type="evidence" value="ECO:0007669"/>
    <property type="project" value="InterPro"/>
</dbReference>
<reference evidence="18" key="1">
    <citation type="submission" date="2016-11" db="EMBL/GenBank/DDBJ databases">
        <authorList>
            <person name="Jaros S."/>
            <person name="Januszkiewicz K."/>
            <person name="Wedrychowicz H."/>
        </authorList>
    </citation>
    <scope>NUCLEOTIDE SEQUENCE</scope>
    <source>
        <strain evidence="18">ACA-DC 565</strain>
    </source>
</reference>
<evidence type="ECO:0000256" key="11">
    <source>
        <dbReference type="ARBA" id="ARBA00023251"/>
    </source>
</evidence>
<evidence type="ECO:0000256" key="13">
    <source>
        <dbReference type="ARBA" id="ARBA00023316"/>
    </source>
</evidence>
<comment type="subcellular location">
    <subcellularLocation>
        <location evidence="1">Cell membrane</location>
        <topology evidence="1">Single-pass membrane protein</topology>
    </subcellularLocation>
</comment>
<dbReference type="Gene3D" id="3.40.710.10">
    <property type="entry name" value="DD-peptidase/beta-lactamase superfamily"/>
    <property type="match status" value="1"/>
</dbReference>
<feature type="compositionally biased region" description="Polar residues" evidence="15">
    <location>
        <begin position="476"/>
        <end position="487"/>
    </location>
</feature>
<dbReference type="EC" id="2.4.1.129" evidence="18"/>
<protein>
    <submittedName>
        <fullName evidence="18">Cell division protein FtsI [Peptidoglycan synthetase]</fullName>
        <ecNumber evidence="18">2.4.1.129</ecNumber>
    </submittedName>
</protein>
<feature type="region of interest" description="Disordered" evidence="15">
    <location>
        <begin position="475"/>
        <end position="495"/>
    </location>
</feature>
<dbReference type="FunFam" id="3.40.710.10:FF:000095">
    <property type="entry name" value="Penicillin-binding protein 2x"/>
    <property type="match status" value="1"/>
</dbReference>
<keyword evidence="11" id="KW-0046">Antibiotic resistance</keyword>
<evidence type="ECO:0000256" key="14">
    <source>
        <dbReference type="ARBA" id="ARBA00055980"/>
    </source>
</evidence>
<dbReference type="InterPro" id="IPR036138">
    <property type="entry name" value="PBP_dimer_sf"/>
</dbReference>
<dbReference type="SUPFAM" id="SSF56601">
    <property type="entry name" value="beta-lactamase/transpeptidase-like"/>
    <property type="match status" value="1"/>
</dbReference>
<keyword evidence="8" id="KW-0573">Peptidoglycan synthesis</keyword>
<dbReference type="Gene3D" id="3.30.70.2110">
    <property type="match status" value="1"/>
</dbReference>
<dbReference type="GO" id="GO:0016757">
    <property type="term" value="F:glycosyltransferase activity"/>
    <property type="evidence" value="ECO:0007669"/>
    <property type="project" value="UniProtKB-KW"/>
</dbReference>
<dbReference type="GO" id="GO:0051301">
    <property type="term" value="P:cell division"/>
    <property type="evidence" value="ECO:0007669"/>
    <property type="project" value="UniProtKB-KW"/>
</dbReference>
<evidence type="ECO:0000256" key="6">
    <source>
        <dbReference type="ARBA" id="ARBA00022737"/>
    </source>
</evidence>
<comment type="similarity">
    <text evidence="2">Belongs to the transpeptidase family.</text>
</comment>
<dbReference type="SMART" id="SM00740">
    <property type="entry name" value="PASTA"/>
    <property type="match status" value="2"/>
</dbReference>
<evidence type="ECO:0000256" key="3">
    <source>
        <dbReference type="ARBA" id="ARBA00022475"/>
    </source>
</evidence>
<evidence type="ECO:0000256" key="5">
    <source>
        <dbReference type="ARBA" id="ARBA00022692"/>
    </source>
</evidence>
<dbReference type="PROSITE" id="PS51178">
    <property type="entry name" value="PASTA"/>
    <property type="match status" value="2"/>
</dbReference>
<dbReference type="Pfam" id="PF00905">
    <property type="entry name" value="Transpeptidase"/>
    <property type="match status" value="1"/>
</dbReference>
<dbReference type="GO" id="GO:0009252">
    <property type="term" value="P:peptidoglycan biosynthetic process"/>
    <property type="evidence" value="ECO:0007669"/>
    <property type="project" value="UniProtKB-KW"/>
</dbReference>
<sequence>MKAPRNKRLMNQKNPRRNRQTFGGFFLLILVGVFLLFVFRFSYIVISGQVNNENLSQKASALYQNSTVLRAKRGTIYDASGTAIAEDSTTYSLYAILDKNHVGTNGKKLYVTDKAKTARVLSHYLPLSRQNILKRLNPKNPNTFQVEFGAAGKGLSLSIKQAIDKANLKGIYFNETPARLYPNGIFASHQVGLAQLQNHDEKTSAEAQNLTGIMGLEKTFNSSLRGVNGSKKIKKDSYGYQLPNTKAKEKAAKNGNNLYLTLDTRLQTYLETLMSNAQTKYQPKQLNAVLMNPKTGQILAASQRPTFNPQTGTGLGNFWRDTLVADAYEPGSVMKVFTLAAAIDAGKYQPNTTYASGQIRVGGTTIHDWNKTGWGTIPFSEAFARSSNVGFVHIQQLMGQAKWLHYIKKFKFMQKTNSMLPGEVSGSLQYQHASDQAITAFGQGINVNTMQMMQGFSAIANNGKEMKPQIVAKMTDPNTGKTTNYQPRSVGKPISQDTAEQVRQAMEDVVYKKYGTGRVYAIPGYKIAAKTGTAEISHANGGGYLAGRNNYIFSVVGMAPADDPKYVLYITMKQPQNMTKEASVILSEIFNPLMKRALDYEQSNATTTTQAQMPNVTGKTVSDATAALKQKQLTPIQIGTGNTVVQQMPVKNEVVLDHQRVLLLTNGGMTMPDVTGWSKSDILKLAELTGKNITTKGTGYATKQSLPAKSLLNSAKSITVTLSKPK</sequence>
<dbReference type="AlphaFoldDB" id="A0A1K2I6B2"/>